<keyword evidence="5" id="KW-0732">Signal</keyword>
<dbReference type="GO" id="GO:0098887">
    <property type="term" value="P:neurotransmitter receptor transport, endosome to postsynaptic membrane"/>
    <property type="evidence" value="ECO:0007669"/>
    <property type="project" value="TreeGrafter"/>
</dbReference>
<dbReference type="CDD" id="cd06683">
    <property type="entry name" value="PDZ6_GRIP1-2-like"/>
    <property type="match status" value="1"/>
</dbReference>
<comment type="subcellular location">
    <subcellularLocation>
        <location evidence="1">Cytoplasm</location>
    </subcellularLocation>
</comment>
<evidence type="ECO:0000259" key="6">
    <source>
        <dbReference type="PROSITE" id="PS50106"/>
    </source>
</evidence>
<keyword evidence="2" id="KW-0963">Cytoplasm</keyword>
<dbReference type="FunFam" id="2.30.42.10:FF:000025">
    <property type="entry name" value="Glutamate receptor interacting protein 1"/>
    <property type="match status" value="1"/>
</dbReference>
<evidence type="ECO:0000256" key="5">
    <source>
        <dbReference type="SAM" id="SignalP"/>
    </source>
</evidence>
<evidence type="ECO:0000256" key="1">
    <source>
        <dbReference type="ARBA" id="ARBA00004496"/>
    </source>
</evidence>
<dbReference type="GeneTree" id="ENSGT00940000155615"/>
<reference evidence="7" key="2">
    <citation type="submission" date="2025-08" db="UniProtKB">
        <authorList>
            <consortium name="Ensembl"/>
        </authorList>
    </citation>
    <scope>IDENTIFICATION</scope>
</reference>
<dbReference type="CDD" id="cd06682">
    <property type="entry name" value="PDZ5_GRIP1-2-like"/>
    <property type="match status" value="1"/>
</dbReference>
<dbReference type="Gene3D" id="2.30.42.10">
    <property type="match status" value="4"/>
</dbReference>
<feature type="domain" description="PDZ" evidence="6">
    <location>
        <begin position="141"/>
        <end position="224"/>
    </location>
</feature>
<reference evidence="7" key="1">
    <citation type="submission" date="2014-08" db="EMBL/GenBank/DDBJ databases">
        <authorList>
            <person name="Senf B."/>
            <person name="Petzold A."/>
            <person name="Downie B.R."/>
            <person name="Koch P."/>
            <person name="Platzer M."/>
        </authorList>
    </citation>
    <scope>NUCLEOTIDE SEQUENCE [LARGE SCALE GENOMIC DNA]</scope>
    <source>
        <strain evidence="7">GRZ</strain>
    </source>
</reference>
<feature type="domain" description="PDZ" evidence="6">
    <location>
        <begin position="535"/>
        <end position="617"/>
    </location>
</feature>
<gene>
    <name evidence="7" type="primary">GRIP2</name>
</gene>
<dbReference type="SUPFAM" id="SSF50156">
    <property type="entry name" value="PDZ domain-like"/>
    <property type="match status" value="4"/>
</dbReference>
<evidence type="ECO:0000256" key="4">
    <source>
        <dbReference type="SAM" id="MobiDB-lite"/>
    </source>
</evidence>
<accession>A0A8C6M5S5</accession>
<dbReference type="FunFam" id="2.30.42.10:FF:000035">
    <property type="entry name" value="Glutamate receptor interacting protein 1"/>
    <property type="match status" value="1"/>
</dbReference>
<feature type="region of interest" description="Disordered" evidence="4">
    <location>
        <begin position="381"/>
        <end position="409"/>
    </location>
</feature>
<dbReference type="AlphaFoldDB" id="A0A8C6M5S5"/>
<sequence length="649" mass="70425">MFICHISTHIWHALPLSTVSLSSSSVGPGGQVFHVETSEVVLRGDPLTGFGIQLQGGVFATETLSAPPVIRFIEPDSPAERYCGLLQVGDRVLSINGIPTEEGTLEEAHQLLRDSALANKVTVEVEFDVAESVVPSSGTFHVKLPKRRGVELGITISASKKPEKPLIISDIKKGSIAHRTGTLEPGDRLLAIDSVRLENCTMEDAMHVLQQAEDMVKLRIQKDEDNIEELEMSGSIIYTVELKRYNGPLGITISGTEEPFDPIVISGLTKKGLAERTGAIHVGDRVLAINGVSLKGKPLSEAIHLLQMAGESVTLKIKKQAEQSECRRPVDREAGFLSDPEDEPPDSQKTSKHSEMYSATVPSVDSAMSSWDSSGFDAGYISQGEPHLSQAGQITQRPNHRGHTTPSPAGLAHQAVLYDGRFTEDDPPRFHGSMNKEDSFWSQTLQDLETCGQSEILRELEVGASMTRSALSLYLEENKTNENSMFHSDISPLQKGGIHSEAKHKNLSSGVRDGPSRAKGGSSEILSPTGLALHKVSIRKDRESRDFGFSVSDGLLEKGVYVNMIRPDGPADLAGLKPFDRILQVNRVRTRDLDCCLTVPLIVEAGDCLDLVISRNSLAASDVELPGNCDESSNSVLCFANYRPNSIAL</sequence>
<dbReference type="PANTHER" id="PTHR46227:SF5">
    <property type="entry name" value="GLUTAMATE RECEPTOR INTERACTING PROTEIN 2 ISOFORM X1"/>
    <property type="match status" value="1"/>
</dbReference>
<feature type="compositionally biased region" description="Basic and acidic residues" evidence="4">
    <location>
        <begin position="320"/>
        <end position="334"/>
    </location>
</feature>
<dbReference type="FunFam" id="2.30.42.10:FF:000034">
    <property type="entry name" value="Glutamate receptor interacting protein 1"/>
    <property type="match status" value="1"/>
</dbReference>
<keyword evidence="3" id="KW-0677">Repeat</keyword>
<dbReference type="InterPro" id="IPR036034">
    <property type="entry name" value="PDZ_sf"/>
</dbReference>
<dbReference type="Proteomes" id="UP000694548">
    <property type="component" value="Chromosome sgr15"/>
</dbReference>
<evidence type="ECO:0000313" key="7">
    <source>
        <dbReference type="Ensembl" id="ENSNFUP00015029032.1"/>
    </source>
</evidence>
<reference evidence="7" key="3">
    <citation type="submission" date="2025-09" db="UniProtKB">
        <authorList>
            <consortium name="Ensembl"/>
        </authorList>
    </citation>
    <scope>IDENTIFICATION</scope>
</reference>
<feature type="signal peptide" evidence="5">
    <location>
        <begin position="1"/>
        <end position="24"/>
    </location>
</feature>
<dbReference type="InterPro" id="IPR043545">
    <property type="entry name" value="GRIP1/2"/>
</dbReference>
<dbReference type="PANTHER" id="PTHR46227">
    <property type="entry name" value="GLUTAMATE RECEPTOR-INTERACTING PROTEIN GRIP"/>
    <property type="match status" value="1"/>
</dbReference>
<dbReference type="InterPro" id="IPR001478">
    <property type="entry name" value="PDZ"/>
</dbReference>
<dbReference type="SMART" id="SM00228">
    <property type="entry name" value="PDZ"/>
    <property type="match status" value="4"/>
</dbReference>
<dbReference type="Pfam" id="PF17820">
    <property type="entry name" value="PDZ_6"/>
    <property type="match status" value="1"/>
</dbReference>
<dbReference type="Ensembl" id="ENSNFUT00015030327.1">
    <property type="protein sequence ID" value="ENSNFUP00015029032.1"/>
    <property type="gene ID" value="ENSNFUG00015014051.1"/>
</dbReference>
<evidence type="ECO:0000256" key="2">
    <source>
        <dbReference type="ARBA" id="ARBA00022490"/>
    </source>
</evidence>
<protein>
    <submittedName>
        <fullName evidence="7">Glutamate receptor interacting protein 2a</fullName>
    </submittedName>
</protein>
<feature type="region of interest" description="Disordered" evidence="4">
    <location>
        <begin position="493"/>
        <end position="526"/>
    </location>
</feature>
<organism evidence="7 8">
    <name type="scientific">Nothobranchius furzeri</name>
    <name type="common">Turquoise killifish</name>
    <dbReference type="NCBI Taxonomy" id="105023"/>
    <lineage>
        <taxon>Eukaryota</taxon>
        <taxon>Metazoa</taxon>
        <taxon>Chordata</taxon>
        <taxon>Craniata</taxon>
        <taxon>Vertebrata</taxon>
        <taxon>Euteleostomi</taxon>
        <taxon>Actinopterygii</taxon>
        <taxon>Neopterygii</taxon>
        <taxon>Teleostei</taxon>
        <taxon>Neoteleostei</taxon>
        <taxon>Acanthomorphata</taxon>
        <taxon>Ovalentaria</taxon>
        <taxon>Atherinomorphae</taxon>
        <taxon>Cyprinodontiformes</taxon>
        <taxon>Nothobranchiidae</taxon>
        <taxon>Nothobranchius</taxon>
    </lineage>
</organism>
<dbReference type="Pfam" id="PF00595">
    <property type="entry name" value="PDZ"/>
    <property type="match status" value="3"/>
</dbReference>
<dbReference type="InterPro" id="IPR041489">
    <property type="entry name" value="PDZ_6"/>
</dbReference>
<dbReference type="PROSITE" id="PS50106">
    <property type="entry name" value="PDZ"/>
    <property type="match status" value="4"/>
</dbReference>
<dbReference type="GO" id="GO:0005737">
    <property type="term" value="C:cytoplasm"/>
    <property type="evidence" value="ECO:0007669"/>
    <property type="project" value="UniProtKB-SubCell"/>
</dbReference>
<dbReference type="CDD" id="cd06686">
    <property type="entry name" value="PDZ4_GRIP1-2-like"/>
    <property type="match status" value="1"/>
</dbReference>
<dbReference type="CDD" id="cd06685">
    <property type="entry name" value="PDZ7_GRIP1-2-like"/>
    <property type="match status" value="1"/>
</dbReference>
<feature type="domain" description="PDZ" evidence="6">
    <location>
        <begin position="39"/>
        <end position="115"/>
    </location>
</feature>
<evidence type="ECO:0000256" key="3">
    <source>
        <dbReference type="ARBA" id="ARBA00022737"/>
    </source>
</evidence>
<feature type="region of interest" description="Disordered" evidence="4">
    <location>
        <begin position="320"/>
        <end position="356"/>
    </location>
</feature>
<dbReference type="FunFam" id="2.30.42.10:FF:000022">
    <property type="entry name" value="Glutamate receptor interacting protein 1"/>
    <property type="match status" value="1"/>
</dbReference>
<proteinExistence type="predicted"/>
<evidence type="ECO:0000313" key="8">
    <source>
        <dbReference type="Proteomes" id="UP000694548"/>
    </source>
</evidence>
<feature type="domain" description="PDZ" evidence="6">
    <location>
        <begin position="239"/>
        <end position="321"/>
    </location>
</feature>
<name>A0A8C6M5S5_NOTFU</name>
<feature type="chain" id="PRO_5034139636" evidence="5">
    <location>
        <begin position="25"/>
        <end position="649"/>
    </location>
</feature>
<keyword evidence="8" id="KW-1185">Reference proteome</keyword>